<feature type="non-terminal residue" evidence="2">
    <location>
        <position position="1"/>
    </location>
</feature>
<evidence type="ECO:0000313" key="3">
    <source>
        <dbReference type="Proteomes" id="UP000266841"/>
    </source>
</evidence>
<evidence type="ECO:0000256" key="1">
    <source>
        <dbReference type="SAM" id="MobiDB-lite"/>
    </source>
</evidence>
<comment type="caution">
    <text evidence="2">The sequence shown here is derived from an EMBL/GenBank/DDBJ whole genome shotgun (WGS) entry which is preliminary data.</text>
</comment>
<evidence type="ECO:0000313" key="2">
    <source>
        <dbReference type="EMBL" id="EJK53850.1"/>
    </source>
</evidence>
<keyword evidence="3" id="KW-1185">Reference proteome</keyword>
<protein>
    <submittedName>
        <fullName evidence="2">Uncharacterized protein</fullName>
    </submittedName>
</protein>
<name>K0RKY2_THAOC</name>
<dbReference type="Proteomes" id="UP000266841">
    <property type="component" value="Unassembled WGS sequence"/>
</dbReference>
<sequence>GLFIYDQAGGSEKCSCFNFFCSRPLTLRRQQQQQQEEERINKGRQAASRKGTAFPRPRRGGSGLYTIVTSAVEEGLAWKRGPGRGKGLVELTLLSDLEMSFFRRGSRALVVEKG</sequence>
<proteinExistence type="predicted"/>
<reference evidence="2 3" key="1">
    <citation type="journal article" date="2012" name="Genome Biol.">
        <title>Genome and low-iron response of an oceanic diatom adapted to chronic iron limitation.</title>
        <authorList>
            <person name="Lommer M."/>
            <person name="Specht M."/>
            <person name="Roy A.S."/>
            <person name="Kraemer L."/>
            <person name="Andreson R."/>
            <person name="Gutowska M.A."/>
            <person name="Wolf J."/>
            <person name="Bergner S.V."/>
            <person name="Schilhabel M.B."/>
            <person name="Klostermeier U.C."/>
            <person name="Beiko R.G."/>
            <person name="Rosenstiel P."/>
            <person name="Hippler M."/>
            <person name="Laroche J."/>
        </authorList>
    </citation>
    <scope>NUCLEOTIDE SEQUENCE [LARGE SCALE GENOMIC DNA]</scope>
    <source>
        <strain evidence="2 3">CCMP1005</strain>
    </source>
</reference>
<dbReference type="AlphaFoldDB" id="K0RKY2"/>
<dbReference type="EMBL" id="AGNL01036885">
    <property type="protein sequence ID" value="EJK53850.1"/>
    <property type="molecule type" value="Genomic_DNA"/>
</dbReference>
<accession>K0RKY2</accession>
<feature type="region of interest" description="Disordered" evidence="1">
    <location>
        <begin position="32"/>
        <end position="61"/>
    </location>
</feature>
<organism evidence="2 3">
    <name type="scientific">Thalassiosira oceanica</name>
    <name type="common">Marine diatom</name>
    <dbReference type="NCBI Taxonomy" id="159749"/>
    <lineage>
        <taxon>Eukaryota</taxon>
        <taxon>Sar</taxon>
        <taxon>Stramenopiles</taxon>
        <taxon>Ochrophyta</taxon>
        <taxon>Bacillariophyta</taxon>
        <taxon>Coscinodiscophyceae</taxon>
        <taxon>Thalassiosirophycidae</taxon>
        <taxon>Thalassiosirales</taxon>
        <taxon>Thalassiosiraceae</taxon>
        <taxon>Thalassiosira</taxon>
    </lineage>
</organism>
<gene>
    <name evidence="2" type="ORF">THAOC_26631</name>
</gene>